<proteinExistence type="predicted"/>
<dbReference type="SUPFAM" id="SSF103473">
    <property type="entry name" value="MFS general substrate transporter"/>
    <property type="match status" value="1"/>
</dbReference>
<dbReference type="GO" id="GO:0005886">
    <property type="term" value="C:plasma membrane"/>
    <property type="evidence" value="ECO:0007669"/>
    <property type="project" value="TreeGrafter"/>
</dbReference>
<sequence length="405" mass="42881">MMKNSSSDNSRKHLWWCNLHHIVNDGYVASLSLLLPFIAVDLGLDYTASGLLKTIHYGAICVAQLPAGFLAERLGAILLLGSGTIIFGLGYAALLVAFSFPIALLAVFGAGIGGGVYHPVGTGLIADTFTGEKSGKAIGTLNFFGDVGKVVFPAATGIMIGFVGWRGSCGLLGCAGIAVGIIYLISFGKDIKIQKLRGRKQDDKPGIPPQGGLGLGHRLQKWGIAHPGQFGLYALIGSLDTGIRSAVMAFLGFLLIRDGITETNVGWCISLTFLGGAMGKLICGMPMRKLGAARLIILTETLMILGCLALPHIGNNQALFIFLPLFGFVLNGTSSVLYIGLVPIFTPTRRSRGYAMYYTLNFIASAFAPIIFGLTGDKWGLDIAFYTAGGAMLLILPLTAFLRKI</sequence>
<name>A0A2Z4ABT7_9BACT</name>
<feature type="transmembrane region" description="Helical" evidence="4">
    <location>
        <begin position="354"/>
        <end position="371"/>
    </location>
</feature>
<evidence type="ECO:0000256" key="1">
    <source>
        <dbReference type="ARBA" id="ARBA00022692"/>
    </source>
</evidence>
<feature type="transmembrane region" description="Helical" evidence="4">
    <location>
        <begin position="141"/>
        <end position="164"/>
    </location>
</feature>
<evidence type="ECO:0000259" key="5">
    <source>
        <dbReference type="PROSITE" id="PS50850"/>
    </source>
</evidence>
<accession>A0A2Z4ABT7</accession>
<dbReference type="Gene3D" id="1.20.1250.20">
    <property type="entry name" value="MFS general substrate transporter like domains"/>
    <property type="match status" value="2"/>
</dbReference>
<evidence type="ECO:0000256" key="2">
    <source>
        <dbReference type="ARBA" id="ARBA00022989"/>
    </source>
</evidence>
<keyword evidence="3 4" id="KW-0472">Membrane</keyword>
<feature type="transmembrane region" description="Helical" evidence="4">
    <location>
        <begin position="230"/>
        <end position="252"/>
    </location>
</feature>
<dbReference type="AlphaFoldDB" id="A0A2Z4ABT7"/>
<feature type="transmembrane region" description="Helical" evidence="4">
    <location>
        <begin position="74"/>
        <end position="94"/>
    </location>
</feature>
<evidence type="ECO:0000256" key="3">
    <source>
        <dbReference type="ARBA" id="ARBA00023136"/>
    </source>
</evidence>
<dbReference type="InterPro" id="IPR011701">
    <property type="entry name" value="MFS"/>
</dbReference>
<organism evidence="6 7">
    <name type="scientific">Candidatus Moanibacter tarae</name>
    <dbReference type="NCBI Taxonomy" id="2200854"/>
    <lineage>
        <taxon>Bacteria</taxon>
        <taxon>Pseudomonadati</taxon>
        <taxon>Verrucomicrobiota</taxon>
        <taxon>Opitutia</taxon>
        <taxon>Puniceicoccales</taxon>
        <taxon>Puniceicoccales incertae sedis</taxon>
        <taxon>Candidatus Moanibacter</taxon>
    </lineage>
</organism>
<feature type="transmembrane region" description="Helical" evidence="4">
    <location>
        <begin position="170"/>
        <end position="187"/>
    </location>
</feature>
<evidence type="ECO:0000313" key="7">
    <source>
        <dbReference type="Proteomes" id="UP000247465"/>
    </source>
</evidence>
<keyword evidence="2 4" id="KW-1133">Transmembrane helix</keyword>
<evidence type="ECO:0000313" key="6">
    <source>
        <dbReference type="EMBL" id="AWT59499.1"/>
    </source>
</evidence>
<dbReference type="EMBL" id="CP029803">
    <property type="protein sequence ID" value="AWT59499.1"/>
    <property type="molecule type" value="Genomic_DNA"/>
</dbReference>
<dbReference type="InterPro" id="IPR020846">
    <property type="entry name" value="MFS_dom"/>
</dbReference>
<dbReference type="PANTHER" id="PTHR43129:SF1">
    <property type="entry name" value="FOSMIDOMYCIN RESISTANCE PROTEIN"/>
    <property type="match status" value="1"/>
</dbReference>
<keyword evidence="1 4" id="KW-0812">Transmembrane</keyword>
<dbReference type="InterPro" id="IPR036259">
    <property type="entry name" value="MFS_trans_sf"/>
</dbReference>
<dbReference type="Pfam" id="PF07690">
    <property type="entry name" value="MFS_1"/>
    <property type="match status" value="2"/>
</dbReference>
<feature type="domain" description="Major facilitator superfamily (MFS) profile" evidence="5">
    <location>
        <begin position="1"/>
        <end position="405"/>
    </location>
</feature>
<dbReference type="KEGG" id="mtar:DF168_00689"/>
<protein>
    <submittedName>
        <fullName evidence="6">Putative L-galactonate transporter</fullName>
    </submittedName>
</protein>
<reference evidence="6 7" key="1">
    <citation type="submission" date="2018-06" db="EMBL/GenBank/DDBJ databases">
        <title>Draft Genome Sequence of a Novel Marine Bacterium Related to the Verrucomicrobia.</title>
        <authorList>
            <person name="Vosseberg J."/>
            <person name="Martijn J."/>
            <person name="Ettema T.J.G."/>
        </authorList>
    </citation>
    <scope>NUCLEOTIDE SEQUENCE [LARGE SCALE GENOMIC DNA]</scope>
    <source>
        <strain evidence="6">TARA_B100001123</strain>
    </source>
</reference>
<feature type="transmembrane region" description="Helical" evidence="4">
    <location>
        <begin position="100"/>
        <end position="120"/>
    </location>
</feature>
<feature type="transmembrane region" description="Helical" evidence="4">
    <location>
        <begin position="264"/>
        <end position="283"/>
    </location>
</feature>
<feature type="transmembrane region" description="Helical" evidence="4">
    <location>
        <begin position="319"/>
        <end position="342"/>
    </location>
</feature>
<evidence type="ECO:0000256" key="4">
    <source>
        <dbReference type="SAM" id="Phobius"/>
    </source>
</evidence>
<dbReference type="GO" id="GO:0022857">
    <property type="term" value="F:transmembrane transporter activity"/>
    <property type="evidence" value="ECO:0007669"/>
    <property type="project" value="InterPro"/>
</dbReference>
<dbReference type="PANTHER" id="PTHR43129">
    <property type="entry name" value="FOSMIDOMYCIN RESISTANCE PROTEIN"/>
    <property type="match status" value="1"/>
</dbReference>
<feature type="transmembrane region" description="Helical" evidence="4">
    <location>
        <begin position="295"/>
        <end position="313"/>
    </location>
</feature>
<gene>
    <name evidence="6" type="primary">lgoT</name>
    <name evidence="6" type="ORF">DF168_00689</name>
</gene>
<feature type="transmembrane region" description="Helical" evidence="4">
    <location>
        <begin position="383"/>
        <end position="402"/>
    </location>
</feature>
<dbReference type="PROSITE" id="PS50850">
    <property type="entry name" value="MFS"/>
    <property type="match status" value="1"/>
</dbReference>
<dbReference type="Proteomes" id="UP000247465">
    <property type="component" value="Chromosome"/>
</dbReference>